<evidence type="ECO:0000313" key="7">
    <source>
        <dbReference type="EMBL" id="KZC23837.1"/>
    </source>
</evidence>
<dbReference type="EMBL" id="LVJS01000039">
    <property type="protein sequence ID" value="KZC23837.1"/>
    <property type="molecule type" value="Genomic_DNA"/>
</dbReference>
<dbReference type="InterPro" id="IPR013325">
    <property type="entry name" value="RNA_pol_sigma_r2"/>
</dbReference>
<dbReference type="eggNOG" id="COG1595">
    <property type="taxonomic scope" value="Bacteria"/>
</dbReference>
<dbReference type="SUPFAM" id="SSF88946">
    <property type="entry name" value="Sigma2 domain of RNA polymerase sigma factors"/>
    <property type="match status" value="1"/>
</dbReference>
<evidence type="ECO:0000256" key="2">
    <source>
        <dbReference type="ARBA" id="ARBA00023015"/>
    </source>
</evidence>
<keyword evidence="2" id="KW-0805">Transcription regulation</keyword>
<name>A0A154QI32_9GAMM</name>
<evidence type="ECO:0000256" key="3">
    <source>
        <dbReference type="ARBA" id="ARBA00023082"/>
    </source>
</evidence>
<keyword evidence="8" id="KW-1185">Reference proteome</keyword>
<dbReference type="Pfam" id="PF08281">
    <property type="entry name" value="Sigma70_r4_2"/>
    <property type="match status" value="1"/>
</dbReference>
<dbReference type="CDD" id="cd06171">
    <property type="entry name" value="Sigma70_r4"/>
    <property type="match status" value="1"/>
</dbReference>
<dbReference type="Pfam" id="PF04542">
    <property type="entry name" value="Sigma70_r2"/>
    <property type="match status" value="1"/>
</dbReference>
<dbReference type="Proteomes" id="UP000076131">
    <property type="component" value="Unassembled WGS sequence"/>
</dbReference>
<accession>A0A154QI32</accession>
<dbReference type="InterPro" id="IPR013324">
    <property type="entry name" value="RNA_pol_sigma_r3/r4-like"/>
</dbReference>
<evidence type="ECO:0000259" key="6">
    <source>
        <dbReference type="Pfam" id="PF08281"/>
    </source>
</evidence>
<keyword evidence="4" id="KW-0804">Transcription</keyword>
<dbReference type="PANTHER" id="PTHR43133:SF63">
    <property type="entry name" value="RNA POLYMERASE SIGMA FACTOR FECI-RELATED"/>
    <property type="match status" value="1"/>
</dbReference>
<dbReference type="Gene3D" id="1.10.10.10">
    <property type="entry name" value="Winged helix-like DNA-binding domain superfamily/Winged helix DNA-binding domain"/>
    <property type="match status" value="1"/>
</dbReference>
<dbReference type="SUPFAM" id="SSF88659">
    <property type="entry name" value="Sigma3 and sigma4 domains of RNA polymerase sigma factors"/>
    <property type="match status" value="1"/>
</dbReference>
<dbReference type="InterPro" id="IPR039425">
    <property type="entry name" value="RNA_pol_sigma-70-like"/>
</dbReference>
<reference evidence="7 8" key="1">
    <citation type="journal article" date="2016" name="MBio">
        <title>Lateral Gene Transfer in a Heavy Metal-Contaminated-Groundwater Microbial Community.</title>
        <authorList>
            <person name="Hemme C.L."/>
            <person name="Green S.J."/>
            <person name="Rishishwar L."/>
            <person name="Prakash O."/>
            <person name="Pettenato A."/>
            <person name="Chakraborty R."/>
            <person name="Deutschbauer A.M."/>
            <person name="Van Nostrand J.D."/>
            <person name="Wu L."/>
            <person name="He Z."/>
            <person name="Jordan I.K."/>
            <person name="Hazen T.C."/>
            <person name="Arkin A.P."/>
            <person name="Kostka J.E."/>
            <person name="Zhou J."/>
        </authorList>
    </citation>
    <scope>NUCLEOTIDE SEQUENCE [LARGE SCALE GENOMIC DNA]</scope>
    <source>
        <strain evidence="7 8">FW104-T7</strain>
    </source>
</reference>
<organism evidence="7 8">
    <name type="scientific">Rhodanobacter thiooxydans</name>
    <dbReference type="NCBI Taxonomy" id="416169"/>
    <lineage>
        <taxon>Bacteria</taxon>
        <taxon>Pseudomonadati</taxon>
        <taxon>Pseudomonadota</taxon>
        <taxon>Gammaproteobacteria</taxon>
        <taxon>Lysobacterales</taxon>
        <taxon>Rhodanobacteraceae</taxon>
        <taxon>Rhodanobacter</taxon>
    </lineage>
</organism>
<proteinExistence type="inferred from homology"/>
<dbReference type="GO" id="GO:0006352">
    <property type="term" value="P:DNA-templated transcription initiation"/>
    <property type="evidence" value="ECO:0007669"/>
    <property type="project" value="InterPro"/>
</dbReference>
<evidence type="ECO:0000259" key="5">
    <source>
        <dbReference type="Pfam" id="PF04542"/>
    </source>
</evidence>
<dbReference type="InterPro" id="IPR007627">
    <property type="entry name" value="RNA_pol_sigma70_r2"/>
</dbReference>
<dbReference type="RefSeq" id="WP_008437196.1">
    <property type="nucleotide sequence ID" value="NZ_LVJS01000039.1"/>
</dbReference>
<dbReference type="PANTHER" id="PTHR43133">
    <property type="entry name" value="RNA POLYMERASE ECF-TYPE SIGMA FACTO"/>
    <property type="match status" value="1"/>
</dbReference>
<feature type="domain" description="RNA polymerase sigma-70 region 2" evidence="5">
    <location>
        <begin position="14"/>
        <end position="75"/>
    </location>
</feature>
<dbReference type="Gene3D" id="1.10.1740.10">
    <property type="match status" value="1"/>
</dbReference>
<evidence type="ECO:0000313" key="8">
    <source>
        <dbReference type="Proteomes" id="UP000076131"/>
    </source>
</evidence>
<dbReference type="NCBIfam" id="TIGR02937">
    <property type="entry name" value="sigma70-ECF"/>
    <property type="match status" value="1"/>
</dbReference>
<dbReference type="STRING" id="416169.RHOFW104T7_11855"/>
<evidence type="ECO:0000256" key="1">
    <source>
        <dbReference type="ARBA" id="ARBA00010641"/>
    </source>
</evidence>
<gene>
    <name evidence="7" type="ORF">RHOFW104T7_11855</name>
</gene>
<evidence type="ECO:0000256" key="4">
    <source>
        <dbReference type="ARBA" id="ARBA00023163"/>
    </source>
</evidence>
<feature type="domain" description="RNA polymerase sigma factor 70 region 4 type 2" evidence="6">
    <location>
        <begin position="112"/>
        <end position="164"/>
    </location>
</feature>
<dbReference type="InterPro" id="IPR014284">
    <property type="entry name" value="RNA_pol_sigma-70_dom"/>
</dbReference>
<protein>
    <submittedName>
        <fullName evidence="7">RNA polymerase subunit sigma-70</fullName>
    </submittedName>
</protein>
<dbReference type="GO" id="GO:0003677">
    <property type="term" value="F:DNA binding"/>
    <property type="evidence" value="ECO:0007669"/>
    <property type="project" value="InterPro"/>
</dbReference>
<comment type="caution">
    <text evidence="7">The sequence shown here is derived from an EMBL/GenBank/DDBJ whole genome shotgun (WGS) entry which is preliminary data.</text>
</comment>
<dbReference type="AlphaFoldDB" id="A0A154QI32"/>
<dbReference type="GO" id="GO:0016987">
    <property type="term" value="F:sigma factor activity"/>
    <property type="evidence" value="ECO:0007669"/>
    <property type="project" value="UniProtKB-KW"/>
</dbReference>
<sequence length="172" mass="19686">MKPDNRTFWARMLATHQAALAGFFRRRVAHPWDAQDLAQEVYVRLLRIDSGESGNIANPEAYLFTVASNLVKEHAVLQKRYGRGVDITQMLPELEAPQGSAEDEAERDYRRQRVAAMLDRLPPRCKAVMLMQHRDGMSYEEIALQLGVSTHMVKKYVVKALALCRRGLARYE</sequence>
<dbReference type="InterPro" id="IPR036388">
    <property type="entry name" value="WH-like_DNA-bd_sf"/>
</dbReference>
<dbReference type="InterPro" id="IPR013249">
    <property type="entry name" value="RNA_pol_sigma70_r4_t2"/>
</dbReference>
<keyword evidence="3" id="KW-0731">Sigma factor</keyword>
<comment type="similarity">
    <text evidence="1">Belongs to the sigma-70 factor family. ECF subfamily.</text>
</comment>